<gene>
    <name evidence="5" type="primary">LOC116295059</name>
</gene>
<feature type="compositionally biased region" description="Basic and acidic residues" evidence="2">
    <location>
        <begin position="15"/>
        <end position="24"/>
    </location>
</feature>
<name>A0A6P8I175_ACTTE</name>
<evidence type="ECO:0000313" key="5">
    <source>
        <dbReference type="RefSeq" id="XP_031558630.1"/>
    </source>
</evidence>
<organism evidence="4 5">
    <name type="scientific">Actinia tenebrosa</name>
    <name type="common">Australian red waratah sea anemone</name>
    <dbReference type="NCBI Taxonomy" id="6105"/>
    <lineage>
        <taxon>Eukaryota</taxon>
        <taxon>Metazoa</taxon>
        <taxon>Cnidaria</taxon>
        <taxon>Anthozoa</taxon>
        <taxon>Hexacorallia</taxon>
        <taxon>Actiniaria</taxon>
        <taxon>Actiniidae</taxon>
        <taxon>Actinia</taxon>
    </lineage>
</organism>
<proteinExistence type="inferred from homology"/>
<dbReference type="InParanoid" id="A0A6P8I175"/>
<feature type="region of interest" description="Disordered" evidence="2">
    <location>
        <begin position="1"/>
        <end position="26"/>
    </location>
</feature>
<dbReference type="InterPro" id="IPR010400">
    <property type="entry name" value="PITH_dom"/>
</dbReference>
<dbReference type="GO" id="GO:0005737">
    <property type="term" value="C:cytoplasm"/>
    <property type="evidence" value="ECO:0007669"/>
    <property type="project" value="UniProtKB-ARBA"/>
</dbReference>
<dbReference type="InterPro" id="IPR045099">
    <property type="entry name" value="PITH1-like"/>
</dbReference>
<dbReference type="Gene3D" id="2.60.120.470">
    <property type="entry name" value="PITH domain"/>
    <property type="match status" value="1"/>
</dbReference>
<dbReference type="FunCoup" id="A0A6P8I175">
    <property type="interactions" value="2851"/>
</dbReference>
<dbReference type="GO" id="GO:0080090">
    <property type="term" value="P:regulation of primary metabolic process"/>
    <property type="evidence" value="ECO:0007669"/>
    <property type="project" value="UniProtKB-ARBA"/>
</dbReference>
<dbReference type="KEGG" id="aten:116295059"/>
<dbReference type="SUPFAM" id="SSF49785">
    <property type="entry name" value="Galactose-binding domain-like"/>
    <property type="match status" value="1"/>
</dbReference>
<dbReference type="GeneID" id="116295059"/>
<keyword evidence="4" id="KW-1185">Reference proteome</keyword>
<dbReference type="PANTHER" id="PTHR12175:SF1">
    <property type="entry name" value="PITH DOMAIN-CONTAINING PROTEIN 1"/>
    <property type="match status" value="1"/>
</dbReference>
<dbReference type="AlphaFoldDB" id="A0A6P8I175"/>
<evidence type="ECO:0000256" key="1">
    <source>
        <dbReference type="ARBA" id="ARBA00025788"/>
    </source>
</evidence>
<dbReference type="GO" id="GO:0045654">
    <property type="term" value="P:positive regulation of megakaryocyte differentiation"/>
    <property type="evidence" value="ECO:0007669"/>
    <property type="project" value="UniProtKB-ARBA"/>
</dbReference>
<dbReference type="Pfam" id="PF06201">
    <property type="entry name" value="PITH"/>
    <property type="match status" value="1"/>
</dbReference>
<dbReference type="PROSITE" id="PS51532">
    <property type="entry name" value="PITH"/>
    <property type="match status" value="1"/>
</dbReference>
<comment type="similarity">
    <text evidence="1">Belongs to the PITHD1 family.</text>
</comment>
<dbReference type="RefSeq" id="XP_031558630.1">
    <property type="nucleotide sequence ID" value="XM_031702770.1"/>
</dbReference>
<evidence type="ECO:0000259" key="3">
    <source>
        <dbReference type="PROSITE" id="PS51532"/>
    </source>
</evidence>
<evidence type="ECO:0000256" key="2">
    <source>
        <dbReference type="SAM" id="MobiDB-lite"/>
    </source>
</evidence>
<feature type="domain" description="PITH" evidence="3">
    <location>
        <begin position="20"/>
        <end position="192"/>
    </location>
</feature>
<dbReference type="InterPro" id="IPR037047">
    <property type="entry name" value="PITH_dom_sf"/>
</dbReference>
<reference evidence="5" key="1">
    <citation type="submission" date="2025-08" db="UniProtKB">
        <authorList>
            <consortium name="RefSeq"/>
        </authorList>
    </citation>
    <scope>IDENTIFICATION</scope>
    <source>
        <tissue evidence="5">Tentacle</tissue>
    </source>
</reference>
<evidence type="ECO:0000313" key="4">
    <source>
        <dbReference type="Proteomes" id="UP000515163"/>
    </source>
</evidence>
<dbReference type="FunFam" id="2.60.120.470:FF:000002">
    <property type="entry name" value="PITH domain-containing protein 1"/>
    <property type="match status" value="1"/>
</dbReference>
<accession>A0A6P8I175</accession>
<dbReference type="GO" id="GO:0060255">
    <property type="term" value="P:regulation of macromolecule metabolic process"/>
    <property type="evidence" value="ECO:0007669"/>
    <property type="project" value="UniProtKB-ARBA"/>
</dbReference>
<protein>
    <submittedName>
        <fullName evidence="5">PITH domain-containing protein CG6153-like</fullName>
    </submittedName>
</protein>
<dbReference type="GO" id="GO:0005634">
    <property type="term" value="C:nucleus"/>
    <property type="evidence" value="ECO:0007669"/>
    <property type="project" value="TreeGrafter"/>
</dbReference>
<dbReference type="PANTHER" id="PTHR12175">
    <property type="entry name" value="AD039 HT014 THIOREDOXIN FAMILY TRP26"/>
    <property type="match status" value="1"/>
</dbReference>
<dbReference type="InterPro" id="IPR008979">
    <property type="entry name" value="Galactose-bd-like_sf"/>
</dbReference>
<dbReference type="Proteomes" id="UP000515163">
    <property type="component" value="Unplaced"/>
</dbReference>
<dbReference type="OrthoDB" id="2635at2759"/>
<sequence>MAGCGGDHHHHHHDHDHVHDDPSERGSQYSLYQKIDMFRLQCLNEAEEESGKNVFKPWDKRLDLTKFVESDVDEELLFNIPFTGQIKLKAFVVIGGTDGDHPSEVRLFKNRPFMTFDDAKAEADQTFELHKDHDGSLEYSTKIARFSSVNHLSMYFPKNFGAETSKIYFIGLKGDFQEAYRHEVTVCTYEARANPADHKTNAMDSVNHMIQ</sequence>